<feature type="compositionally biased region" description="Basic residues" evidence="1">
    <location>
        <begin position="222"/>
        <end position="231"/>
    </location>
</feature>
<reference evidence="2 3" key="1">
    <citation type="submission" date="2019-08" db="EMBL/GenBank/DDBJ databases">
        <title>The genome of the soybean aphid Biotype 1, its phylome, world population structure and adaptation to the North American continent.</title>
        <authorList>
            <person name="Giordano R."/>
            <person name="Donthu R.K."/>
            <person name="Hernandez A.G."/>
            <person name="Wright C.L."/>
            <person name="Zimin A.V."/>
        </authorList>
    </citation>
    <scope>NUCLEOTIDE SEQUENCE [LARGE SCALE GENOMIC DNA]</scope>
    <source>
        <tissue evidence="2">Whole aphids</tissue>
    </source>
</reference>
<comment type="caution">
    <text evidence="2">The sequence shown here is derived from an EMBL/GenBank/DDBJ whole genome shotgun (WGS) entry which is preliminary data.</text>
</comment>
<gene>
    <name evidence="2" type="ORF">AGLY_008317</name>
</gene>
<evidence type="ECO:0000256" key="1">
    <source>
        <dbReference type="SAM" id="MobiDB-lite"/>
    </source>
</evidence>
<evidence type="ECO:0000313" key="2">
    <source>
        <dbReference type="EMBL" id="KAE9535025.1"/>
    </source>
</evidence>
<dbReference type="AlphaFoldDB" id="A0A6G0TLH4"/>
<protein>
    <submittedName>
        <fullName evidence="2">Uncharacterized protein</fullName>
    </submittedName>
</protein>
<name>A0A6G0TLH4_APHGL</name>
<dbReference type="Proteomes" id="UP000475862">
    <property type="component" value="Unassembled WGS sequence"/>
</dbReference>
<keyword evidence="3" id="KW-1185">Reference proteome</keyword>
<feature type="compositionally biased region" description="Low complexity" evidence="1">
    <location>
        <begin position="203"/>
        <end position="214"/>
    </location>
</feature>
<feature type="compositionally biased region" description="Polar residues" evidence="1">
    <location>
        <begin position="280"/>
        <end position="296"/>
    </location>
</feature>
<organism evidence="2 3">
    <name type="scientific">Aphis glycines</name>
    <name type="common">Soybean aphid</name>
    <dbReference type="NCBI Taxonomy" id="307491"/>
    <lineage>
        <taxon>Eukaryota</taxon>
        <taxon>Metazoa</taxon>
        <taxon>Ecdysozoa</taxon>
        <taxon>Arthropoda</taxon>
        <taxon>Hexapoda</taxon>
        <taxon>Insecta</taxon>
        <taxon>Pterygota</taxon>
        <taxon>Neoptera</taxon>
        <taxon>Paraneoptera</taxon>
        <taxon>Hemiptera</taxon>
        <taxon>Sternorrhyncha</taxon>
        <taxon>Aphidomorpha</taxon>
        <taxon>Aphidoidea</taxon>
        <taxon>Aphididae</taxon>
        <taxon>Aphidini</taxon>
        <taxon>Aphis</taxon>
        <taxon>Aphis</taxon>
    </lineage>
</organism>
<accession>A0A6G0TLH4</accession>
<feature type="compositionally biased region" description="Basic and acidic residues" evidence="1">
    <location>
        <begin position="174"/>
        <end position="197"/>
    </location>
</feature>
<proteinExistence type="predicted"/>
<feature type="compositionally biased region" description="Basic residues" evidence="1">
    <location>
        <begin position="311"/>
        <end position="321"/>
    </location>
</feature>
<dbReference type="OrthoDB" id="6077919at2759"/>
<feature type="region of interest" description="Disordered" evidence="1">
    <location>
        <begin position="169"/>
        <end position="324"/>
    </location>
</feature>
<evidence type="ECO:0000313" key="3">
    <source>
        <dbReference type="Proteomes" id="UP000475862"/>
    </source>
</evidence>
<dbReference type="EMBL" id="VYZN01000027">
    <property type="protein sequence ID" value="KAE9535025.1"/>
    <property type="molecule type" value="Genomic_DNA"/>
</dbReference>
<sequence>MNTTFFFLFSSADIRVQVGIAIALAAARQRRETVQMPSVQQNIRQQLVPEPAHAHPFGHQTVPVRHLPAEVHAAQPPAAAHTHAHRRQAVQVQAPGLHQSVLAAQQPAVALPVPPDGQTVQVQLVLQVLPGRAVAARAHTQAQGVQTPQDAHMPVLRQVVHAGDVPVQAHAKARRADGQAAADHRHTSRSPGERRVLGQDVAGHGQQPGGSHQPATATARVHAGRRWRRRGSNGGGGVATAGDLNAGGPSSTAASVAADDQPSNRHGAHLPTAPSEYLSDASSVPKTSTSAFTPIQSFGLPTHPPPPPPSHHPHHPHHQQHHQQTMYMPYNHLSFPGAKQLGAHGHQLSPMAGPMDMKPPSVGSVPNGFPNQLISLHHIRNYSHQPSPSSIMSEHLLHGMKDKVQ</sequence>